<evidence type="ECO:0000256" key="3">
    <source>
        <dbReference type="ARBA" id="ARBA00022448"/>
    </source>
</evidence>
<organism evidence="9 10">
    <name type="scientific">Pyronema omphalodes (strain CBS 100304)</name>
    <name type="common">Pyronema confluens</name>
    <dbReference type="NCBI Taxonomy" id="1076935"/>
    <lineage>
        <taxon>Eukaryota</taxon>
        <taxon>Fungi</taxon>
        <taxon>Dikarya</taxon>
        <taxon>Ascomycota</taxon>
        <taxon>Pezizomycotina</taxon>
        <taxon>Pezizomycetes</taxon>
        <taxon>Pezizales</taxon>
        <taxon>Pyronemataceae</taxon>
        <taxon>Pyronema</taxon>
    </lineage>
</organism>
<feature type="transmembrane region" description="Helical" evidence="8">
    <location>
        <begin position="240"/>
        <end position="261"/>
    </location>
</feature>
<feature type="compositionally biased region" description="Basic and acidic residues" evidence="7">
    <location>
        <begin position="1"/>
        <end position="24"/>
    </location>
</feature>
<evidence type="ECO:0000313" key="10">
    <source>
        <dbReference type="Proteomes" id="UP000018144"/>
    </source>
</evidence>
<keyword evidence="5 8" id="KW-1133">Transmembrane helix</keyword>
<proteinExistence type="inferred from homology"/>
<keyword evidence="6 8" id="KW-0472">Membrane</keyword>
<evidence type="ECO:0000256" key="7">
    <source>
        <dbReference type="SAM" id="MobiDB-lite"/>
    </source>
</evidence>
<evidence type="ECO:0000256" key="5">
    <source>
        <dbReference type="ARBA" id="ARBA00022989"/>
    </source>
</evidence>
<dbReference type="PRINTS" id="PR01130">
    <property type="entry name" value="DERENTRNSPRT"/>
</dbReference>
<feature type="region of interest" description="Disordered" evidence="7">
    <location>
        <begin position="65"/>
        <end position="90"/>
    </location>
</feature>
<keyword evidence="10" id="KW-1185">Reference proteome</keyword>
<feature type="compositionally biased region" description="Basic and acidic residues" evidence="7">
    <location>
        <begin position="75"/>
        <end position="90"/>
    </location>
</feature>
<feature type="transmembrane region" description="Helical" evidence="8">
    <location>
        <begin position="104"/>
        <end position="128"/>
    </location>
</feature>
<feature type="region of interest" description="Disordered" evidence="7">
    <location>
        <begin position="1"/>
        <end position="38"/>
    </location>
</feature>
<feature type="compositionally biased region" description="Polar residues" evidence="7">
    <location>
        <begin position="25"/>
        <end position="38"/>
    </location>
</feature>
<dbReference type="Proteomes" id="UP000018144">
    <property type="component" value="Unassembled WGS sequence"/>
</dbReference>
<name>U4KUM9_PYROM</name>
<dbReference type="OMA" id="GSPWTTK"/>
<evidence type="ECO:0000256" key="4">
    <source>
        <dbReference type="ARBA" id="ARBA00022692"/>
    </source>
</evidence>
<evidence type="ECO:0000256" key="8">
    <source>
        <dbReference type="SAM" id="Phobius"/>
    </source>
</evidence>
<feature type="transmembrane region" description="Helical" evidence="8">
    <location>
        <begin position="175"/>
        <end position="196"/>
    </location>
</feature>
<sequence>MTQVTRNHDSRSSFDRAQNERDSHFQPSTLHSGRSTAQPKASFSRISLIMSRIVDSVKKSLLGRESQSYQSIPNGDRHSAGEADASRDPISELEQPQKVDMFEYGVFVLLGVAMLWSWNMFMACATYFQGRFAENQFILTYFQSMILGVSTIVNLAVMIYLSYRQSSANYPYRICISLVLNCVTFTILALSTIMFRVSAVPYLVFTLFSVFVAAASTGFSQNGVFAFVNTFGGIYTQAIMTGQGVAGVLPAIAQIISVLLVPSGTGEAGEDGASASPKSAFLYFMTATFVSGLCLCLFLVLLSRHGITIKGQTQPLFTSETDSEDIGAHKSVSLVLLSKKLSYPAFAIWLSFCLTMVFPVFTQAIVSTCPDGSGRAFQPDVFIPMAFLLWNLGDLSGRMACGYDRIVLRNPKMLVAVAALRALFIPLYMMCNVAGKGAAINSDMFYWLVQLGFGFTNGWLGTSAMVVAPDYVDDDEKEACGGFMGLCLVMGLATGSVMSFFV</sequence>
<gene>
    <name evidence="9" type="ORF">PCON_02289</name>
</gene>
<protein>
    <submittedName>
        <fullName evidence="9">Similar to Nucleoside transporter FUN26 acc. no. P31381</fullName>
    </submittedName>
</protein>
<dbReference type="GO" id="GO:0000329">
    <property type="term" value="C:fungal-type vacuole membrane"/>
    <property type="evidence" value="ECO:0007669"/>
    <property type="project" value="TreeGrafter"/>
</dbReference>
<dbReference type="InterPro" id="IPR002259">
    <property type="entry name" value="Eqnu_transpt"/>
</dbReference>
<dbReference type="eggNOG" id="KOG1479">
    <property type="taxonomic scope" value="Eukaryota"/>
</dbReference>
<accession>U4KUM9</accession>
<dbReference type="PANTHER" id="PTHR10332">
    <property type="entry name" value="EQUILIBRATIVE NUCLEOSIDE TRANSPORTER"/>
    <property type="match status" value="1"/>
</dbReference>
<evidence type="ECO:0000313" key="9">
    <source>
        <dbReference type="EMBL" id="CCX04451.1"/>
    </source>
</evidence>
<dbReference type="GO" id="GO:0015205">
    <property type="term" value="F:nucleobase transmembrane transporter activity"/>
    <property type="evidence" value="ECO:0007669"/>
    <property type="project" value="TreeGrafter"/>
</dbReference>
<dbReference type="GO" id="GO:0005886">
    <property type="term" value="C:plasma membrane"/>
    <property type="evidence" value="ECO:0007669"/>
    <property type="project" value="TreeGrafter"/>
</dbReference>
<dbReference type="PANTHER" id="PTHR10332:SF88">
    <property type="entry name" value="EQUILIBRATIVE NUCLEOSIDE TRANSPORTER 1, ISOFORM A"/>
    <property type="match status" value="1"/>
</dbReference>
<evidence type="ECO:0000256" key="6">
    <source>
        <dbReference type="ARBA" id="ARBA00023136"/>
    </source>
</evidence>
<keyword evidence="3" id="KW-0813">Transport</keyword>
<feature type="transmembrane region" description="Helical" evidence="8">
    <location>
        <begin position="281"/>
        <end position="302"/>
    </location>
</feature>
<evidence type="ECO:0000256" key="1">
    <source>
        <dbReference type="ARBA" id="ARBA00004141"/>
    </source>
</evidence>
<comment type="similarity">
    <text evidence="2">Belongs to the SLC29A/ENT transporter (TC 2.A.57) family.</text>
</comment>
<dbReference type="GO" id="GO:0034257">
    <property type="term" value="F:nicotinamide riboside transmembrane transporter activity"/>
    <property type="evidence" value="ECO:0007669"/>
    <property type="project" value="TreeGrafter"/>
</dbReference>
<evidence type="ECO:0000256" key="2">
    <source>
        <dbReference type="ARBA" id="ARBA00007965"/>
    </source>
</evidence>
<comment type="subcellular location">
    <subcellularLocation>
        <location evidence="1">Membrane</location>
        <topology evidence="1">Multi-pass membrane protein</topology>
    </subcellularLocation>
</comment>
<feature type="transmembrane region" description="Helical" evidence="8">
    <location>
        <begin position="447"/>
        <end position="468"/>
    </location>
</feature>
<keyword evidence="4 8" id="KW-0812">Transmembrane</keyword>
<feature type="transmembrane region" description="Helical" evidence="8">
    <location>
        <begin position="341"/>
        <end position="361"/>
    </location>
</feature>
<feature type="transmembrane region" description="Helical" evidence="8">
    <location>
        <begin position="480"/>
        <end position="501"/>
    </location>
</feature>
<dbReference type="EMBL" id="HF935204">
    <property type="protein sequence ID" value="CCX04451.1"/>
    <property type="molecule type" value="Genomic_DNA"/>
</dbReference>
<feature type="transmembrane region" description="Helical" evidence="8">
    <location>
        <begin position="413"/>
        <end position="435"/>
    </location>
</feature>
<dbReference type="Pfam" id="PF01733">
    <property type="entry name" value="Nucleoside_tran"/>
    <property type="match status" value="1"/>
</dbReference>
<dbReference type="STRING" id="1076935.U4KUM9"/>
<feature type="transmembrane region" description="Helical" evidence="8">
    <location>
        <begin position="140"/>
        <end position="163"/>
    </location>
</feature>
<dbReference type="OrthoDB" id="46396at2759"/>
<reference evidence="9 10" key="1">
    <citation type="journal article" date="2013" name="PLoS Genet.">
        <title>The genome and development-dependent transcriptomes of Pyronema confluens: a window into fungal evolution.</title>
        <authorList>
            <person name="Traeger S."/>
            <person name="Altegoer F."/>
            <person name="Freitag M."/>
            <person name="Gabaldon T."/>
            <person name="Kempken F."/>
            <person name="Kumar A."/>
            <person name="Marcet-Houben M."/>
            <person name="Poggeler S."/>
            <person name="Stajich J.E."/>
            <person name="Nowrousian M."/>
        </authorList>
    </citation>
    <scope>NUCLEOTIDE SEQUENCE [LARGE SCALE GENOMIC DNA]</scope>
    <source>
        <strain evidence="10">CBS 100304</strain>
        <tissue evidence="9">Vegetative mycelium</tissue>
    </source>
</reference>
<dbReference type="PIRSF" id="PIRSF016379">
    <property type="entry name" value="ENT"/>
    <property type="match status" value="1"/>
</dbReference>
<feature type="transmembrane region" description="Helical" evidence="8">
    <location>
        <begin position="202"/>
        <end position="228"/>
    </location>
</feature>
<dbReference type="AlphaFoldDB" id="U4KUM9"/>